<comment type="subcellular location">
    <subcellularLocation>
        <location evidence="2">Membrane</location>
        <topology evidence="2">Multi-pass membrane protein</topology>
    </subcellularLocation>
</comment>
<dbReference type="GO" id="GO:0016491">
    <property type="term" value="F:oxidoreductase activity"/>
    <property type="evidence" value="ECO:0007669"/>
    <property type="project" value="InterPro"/>
</dbReference>
<evidence type="ECO:0000313" key="12">
    <source>
        <dbReference type="Proteomes" id="UP000256970"/>
    </source>
</evidence>
<accession>A0A383VHT3</accession>
<keyword evidence="5" id="KW-0812">Transmembrane</keyword>
<evidence type="ECO:0000256" key="2">
    <source>
        <dbReference type="ARBA" id="ARBA00004141"/>
    </source>
</evidence>
<dbReference type="InterPro" id="IPR006593">
    <property type="entry name" value="Cyt_b561/ferric_Rdtase_TM"/>
</dbReference>
<evidence type="ECO:0000256" key="10">
    <source>
        <dbReference type="ARBA" id="ARBA00023136"/>
    </source>
</evidence>
<dbReference type="PANTHER" id="PTHR10106:SF0">
    <property type="entry name" value="LD36721P"/>
    <property type="match status" value="1"/>
</dbReference>
<reference evidence="11 12" key="1">
    <citation type="submission" date="2016-10" db="EMBL/GenBank/DDBJ databases">
        <authorList>
            <person name="Cai Z."/>
        </authorList>
    </citation>
    <scope>NUCLEOTIDE SEQUENCE [LARGE SCALE GENOMIC DNA]</scope>
</reference>
<keyword evidence="6" id="KW-0479">Metal-binding</keyword>
<keyword evidence="12" id="KW-1185">Reference proteome</keyword>
<dbReference type="GO" id="GO:0046872">
    <property type="term" value="F:metal ion binding"/>
    <property type="evidence" value="ECO:0007669"/>
    <property type="project" value="UniProtKB-KW"/>
</dbReference>
<evidence type="ECO:0000313" key="11">
    <source>
        <dbReference type="EMBL" id="SZX63926.1"/>
    </source>
</evidence>
<evidence type="ECO:0000256" key="7">
    <source>
        <dbReference type="ARBA" id="ARBA00022982"/>
    </source>
</evidence>
<dbReference type="Proteomes" id="UP000256970">
    <property type="component" value="Unassembled WGS sequence"/>
</dbReference>
<keyword evidence="4" id="KW-0349">Heme</keyword>
<dbReference type="Pfam" id="PF03188">
    <property type="entry name" value="Cytochrom_B561"/>
    <property type="match status" value="1"/>
</dbReference>
<protein>
    <submittedName>
        <fullName evidence="11">Uncharacterized protein</fullName>
    </submittedName>
</protein>
<evidence type="ECO:0000256" key="3">
    <source>
        <dbReference type="ARBA" id="ARBA00022448"/>
    </source>
</evidence>
<organism evidence="11 12">
    <name type="scientific">Tetradesmus obliquus</name>
    <name type="common">Green alga</name>
    <name type="synonym">Acutodesmus obliquus</name>
    <dbReference type="NCBI Taxonomy" id="3088"/>
    <lineage>
        <taxon>Eukaryota</taxon>
        <taxon>Viridiplantae</taxon>
        <taxon>Chlorophyta</taxon>
        <taxon>core chlorophytes</taxon>
        <taxon>Chlorophyceae</taxon>
        <taxon>CS clade</taxon>
        <taxon>Sphaeropleales</taxon>
        <taxon>Scenedesmaceae</taxon>
        <taxon>Tetradesmus</taxon>
    </lineage>
</organism>
<dbReference type="EMBL" id="FNXT01000356">
    <property type="protein sequence ID" value="SZX63926.1"/>
    <property type="molecule type" value="Genomic_DNA"/>
</dbReference>
<evidence type="ECO:0000256" key="5">
    <source>
        <dbReference type="ARBA" id="ARBA00022692"/>
    </source>
</evidence>
<name>A0A383VHT3_TETOB</name>
<dbReference type="STRING" id="3088.A0A383VHT3"/>
<keyword evidence="3" id="KW-0813">Transport</keyword>
<dbReference type="OrthoDB" id="907479at2759"/>
<keyword evidence="9" id="KW-0408">Iron</keyword>
<sequence length="186" mass="20406">MTEAVLAYKAPWQQSYSRPQRKQVHWVFHSLAFLSALLGFLAAWKSHTLKQPPIPNFYSPHSYIGLTALLLLVGQYVVGFASYLWPTITIEQRVALGPLHRFLGLAVYGTGMAAAAVGLQEKATFLQAFGKKAVNSSFIRLPALAELLLVATVLLVMWHYAAPSRRPQVQYSVLHAADEEGGAAAS</sequence>
<evidence type="ECO:0000256" key="8">
    <source>
        <dbReference type="ARBA" id="ARBA00022989"/>
    </source>
</evidence>
<keyword evidence="7" id="KW-0249">Electron transport</keyword>
<evidence type="ECO:0000256" key="4">
    <source>
        <dbReference type="ARBA" id="ARBA00022617"/>
    </source>
</evidence>
<dbReference type="Gene3D" id="1.20.120.1770">
    <property type="match status" value="1"/>
</dbReference>
<dbReference type="SMART" id="SM00665">
    <property type="entry name" value="B561"/>
    <property type="match status" value="1"/>
</dbReference>
<dbReference type="PANTHER" id="PTHR10106">
    <property type="entry name" value="CYTOCHROME B561-RELATED"/>
    <property type="match status" value="1"/>
</dbReference>
<evidence type="ECO:0000256" key="9">
    <source>
        <dbReference type="ARBA" id="ARBA00023004"/>
    </source>
</evidence>
<dbReference type="AlphaFoldDB" id="A0A383VHT3"/>
<dbReference type="PROSITE" id="PS50939">
    <property type="entry name" value="CYTOCHROME_B561"/>
    <property type="match status" value="1"/>
</dbReference>
<keyword evidence="10" id="KW-0472">Membrane</keyword>
<gene>
    <name evidence="11" type="ORF">BQ4739_LOCUS4465</name>
</gene>
<dbReference type="GO" id="GO:0016020">
    <property type="term" value="C:membrane"/>
    <property type="evidence" value="ECO:0007669"/>
    <property type="project" value="UniProtKB-SubCell"/>
</dbReference>
<evidence type="ECO:0000256" key="6">
    <source>
        <dbReference type="ARBA" id="ARBA00022723"/>
    </source>
</evidence>
<evidence type="ECO:0000256" key="1">
    <source>
        <dbReference type="ARBA" id="ARBA00001970"/>
    </source>
</evidence>
<dbReference type="InterPro" id="IPR043205">
    <property type="entry name" value="CYB561/CYBRD1-like"/>
</dbReference>
<proteinExistence type="predicted"/>
<comment type="cofactor">
    <cofactor evidence="1">
        <name>heme b</name>
        <dbReference type="ChEBI" id="CHEBI:60344"/>
    </cofactor>
</comment>
<keyword evidence="8" id="KW-1133">Transmembrane helix</keyword>